<protein>
    <submittedName>
        <fullName evidence="6">Aminotransferase class IV</fullName>
    </submittedName>
</protein>
<dbReference type="InterPro" id="IPR043131">
    <property type="entry name" value="BCAT-like_N"/>
</dbReference>
<evidence type="ECO:0000256" key="4">
    <source>
        <dbReference type="RuleBase" id="RU004106"/>
    </source>
</evidence>
<organism evidence="6 7">
    <name type="scientific">Thermoanaerobacter kivui</name>
    <name type="common">Acetogenium kivui</name>
    <dbReference type="NCBI Taxonomy" id="2325"/>
    <lineage>
        <taxon>Bacteria</taxon>
        <taxon>Bacillati</taxon>
        <taxon>Bacillota</taxon>
        <taxon>Clostridia</taxon>
        <taxon>Thermoanaerobacterales</taxon>
        <taxon>Thermoanaerobacteraceae</taxon>
        <taxon>Thermoanaerobacter</taxon>
    </lineage>
</organism>
<dbReference type="GO" id="GO:0008483">
    <property type="term" value="F:transaminase activity"/>
    <property type="evidence" value="ECO:0007669"/>
    <property type="project" value="UniProtKB-KW"/>
</dbReference>
<evidence type="ECO:0000256" key="5">
    <source>
        <dbReference type="RuleBase" id="RU004516"/>
    </source>
</evidence>
<evidence type="ECO:0000313" key="6">
    <source>
        <dbReference type="EMBL" id="AIS53106.1"/>
    </source>
</evidence>
<dbReference type="STRING" id="2325.TKV_c19620"/>
<dbReference type="Proteomes" id="UP000029669">
    <property type="component" value="Chromosome"/>
</dbReference>
<dbReference type="PANTHER" id="PTHR42743:SF11">
    <property type="entry name" value="AMINODEOXYCHORISMATE LYASE"/>
    <property type="match status" value="1"/>
</dbReference>
<dbReference type="PANTHER" id="PTHR42743">
    <property type="entry name" value="AMINO-ACID AMINOTRANSFERASE"/>
    <property type="match status" value="1"/>
</dbReference>
<dbReference type="HOGENOM" id="CLU_020844_2_0_9"/>
<dbReference type="RefSeq" id="WP_049685741.1">
    <property type="nucleotide sequence ID" value="NZ_CP009170.1"/>
</dbReference>
<dbReference type="GO" id="GO:0008652">
    <property type="term" value="P:amino acid biosynthetic process"/>
    <property type="evidence" value="ECO:0007669"/>
    <property type="project" value="UniProtKB-ARBA"/>
</dbReference>
<dbReference type="Pfam" id="PF01063">
    <property type="entry name" value="Aminotran_4"/>
    <property type="match status" value="1"/>
</dbReference>
<dbReference type="GO" id="GO:0005829">
    <property type="term" value="C:cytosol"/>
    <property type="evidence" value="ECO:0007669"/>
    <property type="project" value="TreeGrafter"/>
</dbReference>
<dbReference type="OrthoDB" id="9805628at2"/>
<dbReference type="Gene3D" id="3.20.10.10">
    <property type="entry name" value="D-amino Acid Aminotransferase, subunit A, domain 2"/>
    <property type="match status" value="1"/>
</dbReference>
<dbReference type="AlphaFoldDB" id="A0A097ATH1"/>
<comment type="cofactor">
    <cofactor evidence="1 5">
        <name>pyridoxal 5'-phosphate</name>
        <dbReference type="ChEBI" id="CHEBI:597326"/>
    </cofactor>
</comment>
<dbReference type="GO" id="GO:0046394">
    <property type="term" value="P:carboxylic acid biosynthetic process"/>
    <property type="evidence" value="ECO:0007669"/>
    <property type="project" value="UniProtKB-ARBA"/>
</dbReference>
<accession>A0A097ATH1</accession>
<sequence length="248" mass="29151">MSFYYSKFGLVPFETIYYEDGDAYFLYEHFKRLKRGFFVLKTSFELQYEDFRSQIIRYILNNGSKFGGISTFFDGQKLLIEKKEISYSRNLYEKGLDIVVSKVFKDSKNILNYIKTFNMGLNYIEDKRAKEKGYDTCLFLNQRGFICEAAFANIFFRKGNLILTPRLSSGILPGVTRKKVIEKAVTLGYEVKKCYLKLEDVAEMEESFVTSSIGGVFPIRRIENVHFESREFAEKVNACEYFKRPWNF</sequence>
<keyword evidence="3 5" id="KW-0663">Pyridoxal phosphate</keyword>
<keyword evidence="6" id="KW-0808">Transferase</keyword>
<dbReference type="PROSITE" id="PS00770">
    <property type="entry name" value="AA_TRANSFER_CLASS_4"/>
    <property type="match status" value="1"/>
</dbReference>
<dbReference type="InterPro" id="IPR043132">
    <property type="entry name" value="BCAT-like_C"/>
</dbReference>
<evidence type="ECO:0000256" key="2">
    <source>
        <dbReference type="ARBA" id="ARBA00009320"/>
    </source>
</evidence>
<dbReference type="eggNOG" id="COG0115">
    <property type="taxonomic scope" value="Bacteria"/>
</dbReference>
<dbReference type="KEGG" id="tki:TKV_c19620"/>
<keyword evidence="6" id="KW-0032">Aminotransferase</keyword>
<dbReference type="InterPro" id="IPR050571">
    <property type="entry name" value="Class-IV_PLP-Dep_Aminotrnsfr"/>
</dbReference>
<evidence type="ECO:0000313" key="7">
    <source>
        <dbReference type="Proteomes" id="UP000029669"/>
    </source>
</evidence>
<reference evidence="7" key="1">
    <citation type="journal article" date="2015" name="Genome Announc.">
        <title>Whole-Genome Sequences of 80 Environmental and Clinical Isolates of Burkholderia pseudomallei.</title>
        <authorList>
            <person name="Johnson S.L."/>
            <person name="Baker A.L."/>
            <person name="Chain P.S."/>
            <person name="Currie B.J."/>
            <person name="Daligault H.E."/>
            <person name="Davenport K.W."/>
            <person name="Davis C.B."/>
            <person name="Inglis T.J."/>
            <person name="Kaestli M."/>
            <person name="Koren S."/>
            <person name="Mayo M."/>
            <person name="Merritt A.J."/>
            <person name="Price E.P."/>
            <person name="Sarovich D.S."/>
            <person name="Warner J."/>
            <person name="Rosovitz M.J."/>
        </authorList>
    </citation>
    <scope>NUCLEOTIDE SEQUENCE [LARGE SCALE GENOMIC DNA]</scope>
    <source>
        <strain evidence="7">DSM 2030</strain>
    </source>
</reference>
<dbReference type="EMBL" id="CP009170">
    <property type="protein sequence ID" value="AIS53106.1"/>
    <property type="molecule type" value="Genomic_DNA"/>
</dbReference>
<comment type="similarity">
    <text evidence="2 4">Belongs to the class-IV pyridoxal-phosphate-dependent aminotransferase family.</text>
</comment>
<dbReference type="InterPro" id="IPR018300">
    <property type="entry name" value="Aminotrans_IV_CS"/>
</dbReference>
<proteinExistence type="inferred from homology"/>
<dbReference type="InterPro" id="IPR036038">
    <property type="entry name" value="Aminotransferase-like"/>
</dbReference>
<evidence type="ECO:0000256" key="3">
    <source>
        <dbReference type="ARBA" id="ARBA00022898"/>
    </source>
</evidence>
<dbReference type="FunFam" id="3.20.10.10:FF:000002">
    <property type="entry name" value="D-alanine aminotransferase"/>
    <property type="match status" value="1"/>
</dbReference>
<dbReference type="Gene3D" id="3.30.470.10">
    <property type="match status" value="1"/>
</dbReference>
<dbReference type="SUPFAM" id="SSF56752">
    <property type="entry name" value="D-aminoacid aminotransferase-like PLP-dependent enzymes"/>
    <property type="match status" value="1"/>
</dbReference>
<keyword evidence="7" id="KW-1185">Reference proteome</keyword>
<dbReference type="InterPro" id="IPR001544">
    <property type="entry name" value="Aminotrans_IV"/>
</dbReference>
<gene>
    <name evidence="6" type="ORF">TKV_c19620</name>
</gene>
<evidence type="ECO:0000256" key="1">
    <source>
        <dbReference type="ARBA" id="ARBA00001933"/>
    </source>
</evidence>
<name>A0A097ATH1_THEKI</name>